<comment type="similarity">
    <text evidence="1">Belongs to the DNA polymerase type-Y family.</text>
</comment>
<evidence type="ECO:0000313" key="3">
    <source>
        <dbReference type="EMBL" id="OAB45975.1"/>
    </source>
</evidence>
<dbReference type="AlphaFoldDB" id="A0A168NNT2"/>
<dbReference type="Proteomes" id="UP000076967">
    <property type="component" value="Unassembled WGS sequence"/>
</dbReference>
<dbReference type="GO" id="GO:0042276">
    <property type="term" value="P:error-prone translesion synthesis"/>
    <property type="evidence" value="ECO:0007669"/>
    <property type="project" value="TreeGrafter"/>
</dbReference>
<dbReference type="PANTHER" id="PTHR11076:SF35">
    <property type="entry name" value="DNA REPAIR PROTEIN HOMOLOG YOBH"/>
    <property type="match status" value="1"/>
</dbReference>
<dbReference type="InterPro" id="IPR043128">
    <property type="entry name" value="Rev_trsase/Diguanyl_cyclase"/>
</dbReference>
<dbReference type="GO" id="GO:0009432">
    <property type="term" value="P:SOS response"/>
    <property type="evidence" value="ECO:0007669"/>
    <property type="project" value="TreeGrafter"/>
</dbReference>
<dbReference type="GO" id="GO:0006281">
    <property type="term" value="P:DNA repair"/>
    <property type="evidence" value="ECO:0007669"/>
    <property type="project" value="InterPro"/>
</dbReference>
<dbReference type="Gene3D" id="3.30.70.270">
    <property type="match status" value="1"/>
</dbReference>
<name>A0A168NNT2_9BACL</name>
<gene>
    <name evidence="3" type="ORF">PGLA_00840</name>
</gene>
<dbReference type="Gene3D" id="3.40.1170.60">
    <property type="match status" value="1"/>
</dbReference>
<organism evidence="3 4">
    <name type="scientific">Paenibacillus glacialis</name>
    <dbReference type="NCBI Taxonomy" id="494026"/>
    <lineage>
        <taxon>Bacteria</taxon>
        <taxon>Bacillati</taxon>
        <taxon>Bacillota</taxon>
        <taxon>Bacilli</taxon>
        <taxon>Bacillales</taxon>
        <taxon>Paenibacillaceae</taxon>
        <taxon>Paenibacillus</taxon>
    </lineage>
</organism>
<dbReference type="InterPro" id="IPR001126">
    <property type="entry name" value="UmuC"/>
</dbReference>
<comment type="caution">
    <text evidence="3">The sequence shown here is derived from an EMBL/GenBank/DDBJ whole genome shotgun (WGS) entry which is preliminary data.</text>
</comment>
<dbReference type="EMBL" id="LVJH01000002">
    <property type="protein sequence ID" value="OAB45975.1"/>
    <property type="molecule type" value="Genomic_DNA"/>
</dbReference>
<dbReference type="OrthoDB" id="9808813at2"/>
<reference evidence="3 4" key="1">
    <citation type="submission" date="2016-03" db="EMBL/GenBank/DDBJ databases">
        <title>Draft genome sequence of Paenibacillus glacialis DSM 22343.</title>
        <authorList>
            <person name="Shin S.-K."/>
            <person name="Yi H."/>
        </authorList>
    </citation>
    <scope>NUCLEOTIDE SEQUENCE [LARGE SCALE GENOMIC DNA]</scope>
    <source>
        <strain evidence="3 4">DSM 22343</strain>
    </source>
</reference>
<protein>
    <recommendedName>
        <fullName evidence="2">UmuC domain-containing protein</fullName>
    </recommendedName>
</protein>
<evidence type="ECO:0000256" key="1">
    <source>
        <dbReference type="ARBA" id="ARBA00010945"/>
    </source>
</evidence>
<sequence>MLKKQKTIMLIDMQSFYASVEKAKTPKYKNKPLLVSGDPARRGGVILAACPIAKACGVDSGEVLWKALQKCPEAIVVRPHMQNNTDSNKLAKEGYLFFNFKGLQDESNHMNFHFIYIGFSNKNWIWKTIGISLSISFKSIIILEIVMIKVLISKITHGILLE</sequence>
<dbReference type="GO" id="GO:0005829">
    <property type="term" value="C:cytosol"/>
    <property type="evidence" value="ECO:0007669"/>
    <property type="project" value="TreeGrafter"/>
</dbReference>
<proteinExistence type="inferred from homology"/>
<dbReference type="SUPFAM" id="SSF56672">
    <property type="entry name" value="DNA/RNA polymerases"/>
    <property type="match status" value="1"/>
</dbReference>
<keyword evidence="4" id="KW-1185">Reference proteome</keyword>
<evidence type="ECO:0000259" key="2">
    <source>
        <dbReference type="PROSITE" id="PS50173"/>
    </source>
</evidence>
<dbReference type="STRING" id="494026.PGLA_00840"/>
<accession>A0A168NNT2</accession>
<feature type="domain" description="UmuC" evidence="2">
    <location>
        <begin position="8"/>
        <end position="81"/>
    </location>
</feature>
<dbReference type="InterPro" id="IPR043502">
    <property type="entry name" value="DNA/RNA_pol_sf"/>
</dbReference>
<dbReference type="Pfam" id="PF00817">
    <property type="entry name" value="IMS"/>
    <property type="match status" value="1"/>
</dbReference>
<dbReference type="PANTHER" id="PTHR11076">
    <property type="entry name" value="DNA REPAIR POLYMERASE UMUC / TRANSFERASE FAMILY MEMBER"/>
    <property type="match status" value="1"/>
</dbReference>
<dbReference type="InterPro" id="IPR050116">
    <property type="entry name" value="DNA_polymerase-Y"/>
</dbReference>
<evidence type="ECO:0000313" key="4">
    <source>
        <dbReference type="Proteomes" id="UP000076967"/>
    </source>
</evidence>
<dbReference type="PROSITE" id="PS50173">
    <property type="entry name" value="UMUC"/>
    <property type="match status" value="1"/>
</dbReference>
<dbReference type="GO" id="GO:0003887">
    <property type="term" value="F:DNA-directed DNA polymerase activity"/>
    <property type="evidence" value="ECO:0007669"/>
    <property type="project" value="TreeGrafter"/>
</dbReference>